<dbReference type="SUPFAM" id="SSF57997">
    <property type="entry name" value="Tropomyosin"/>
    <property type="match status" value="1"/>
</dbReference>
<name>A0A4C1SUC8_EUMVA</name>
<accession>A0A4C1SUC8</accession>
<dbReference type="STRING" id="151549.A0A4C1SUC8"/>
<protein>
    <submittedName>
        <fullName evidence="2">Nucleoprotein TPR</fullName>
    </submittedName>
</protein>
<evidence type="ECO:0000313" key="3">
    <source>
        <dbReference type="Proteomes" id="UP000299102"/>
    </source>
</evidence>
<reference evidence="2 3" key="1">
    <citation type="journal article" date="2019" name="Commun. Biol.">
        <title>The bagworm genome reveals a unique fibroin gene that provides high tensile strength.</title>
        <authorList>
            <person name="Kono N."/>
            <person name="Nakamura H."/>
            <person name="Ohtoshi R."/>
            <person name="Tomita M."/>
            <person name="Numata K."/>
            <person name="Arakawa K."/>
        </authorList>
    </citation>
    <scope>NUCLEOTIDE SEQUENCE [LARGE SCALE GENOMIC DNA]</scope>
</reference>
<sequence length="154" mass="18004">MKTNMEDLLTEAHAKFANNTVATLVSKCERYKKLYFEIQKKLNKQSSPDELSDIEDDTMAGEENDTLNMTTQSPGSKSAKAKEYEKRIRDLEQQLQDVRDNYKTLKAQYEYYSQEKKNNEKILNEQFDSMRTEVRELTSTNCKLVSSLEYTKSK</sequence>
<dbReference type="EMBL" id="BGZK01003911">
    <property type="protein sequence ID" value="GBP05504.1"/>
    <property type="molecule type" value="Genomic_DNA"/>
</dbReference>
<feature type="region of interest" description="Disordered" evidence="1">
    <location>
        <begin position="44"/>
        <end position="84"/>
    </location>
</feature>
<evidence type="ECO:0000256" key="1">
    <source>
        <dbReference type="SAM" id="MobiDB-lite"/>
    </source>
</evidence>
<dbReference type="AlphaFoldDB" id="A0A4C1SUC8"/>
<dbReference type="Proteomes" id="UP000299102">
    <property type="component" value="Unassembled WGS sequence"/>
</dbReference>
<feature type="compositionally biased region" description="Polar residues" evidence="1">
    <location>
        <begin position="66"/>
        <end position="76"/>
    </location>
</feature>
<gene>
    <name evidence="2" type="primary">Mtor</name>
    <name evidence="2" type="ORF">EVAR_67114_1</name>
</gene>
<keyword evidence="3" id="KW-1185">Reference proteome</keyword>
<comment type="caution">
    <text evidence="2">The sequence shown here is derived from an EMBL/GenBank/DDBJ whole genome shotgun (WGS) entry which is preliminary data.</text>
</comment>
<feature type="compositionally biased region" description="Acidic residues" evidence="1">
    <location>
        <begin position="50"/>
        <end position="65"/>
    </location>
</feature>
<organism evidence="2 3">
    <name type="scientific">Eumeta variegata</name>
    <name type="common">Bagworm moth</name>
    <name type="synonym">Eumeta japonica</name>
    <dbReference type="NCBI Taxonomy" id="151549"/>
    <lineage>
        <taxon>Eukaryota</taxon>
        <taxon>Metazoa</taxon>
        <taxon>Ecdysozoa</taxon>
        <taxon>Arthropoda</taxon>
        <taxon>Hexapoda</taxon>
        <taxon>Insecta</taxon>
        <taxon>Pterygota</taxon>
        <taxon>Neoptera</taxon>
        <taxon>Endopterygota</taxon>
        <taxon>Lepidoptera</taxon>
        <taxon>Glossata</taxon>
        <taxon>Ditrysia</taxon>
        <taxon>Tineoidea</taxon>
        <taxon>Psychidae</taxon>
        <taxon>Oiketicinae</taxon>
        <taxon>Eumeta</taxon>
    </lineage>
</organism>
<proteinExistence type="predicted"/>
<evidence type="ECO:0000313" key="2">
    <source>
        <dbReference type="EMBL" id="GBP05504.1"/>
    </source>
</evidence>